<protein>
    <submittedName>
        <fullName evidence="1">Uncharacterized protein</fullName>
    </submittedName>
</protein>
<evidence type="ECO:0000313" key="1">
    <source>
        <dbReference type="EMBL" id="OVA16137.1"/>
    </source>
</evidence>
<keyword evidence="2" id="KW-1185">Reference proteome</keyword>
<dbReference type="Proteomes" id="UP000195402">
    <property type="component" value="Unassembled WGS sequence"/>
</dbReference>
<dbReference type="OrthoDB" id="974159at2759"/>
<dbReference type="OMA" id="ISHENPN"/>
<dbReference type="AlphaFoldDB" id="A0A200R083"/>
<comment type="caution">
    <text evidence="1">The sequence shown here is derived from an EMBL/GenBank/DDBJ whole genome shotgun (WGS) entry which is preliminary data.</text>
</comment>
<evidence type="ECO:0000313" key="2">
    <source>
        <dbReference type="Proteomes" id="UP000195402"/>
    </source>
</evidence>
<accession>A0A200R083</accession>
<gene>
    <name evidence="1" type="ORF">BVC80_8927g19</name>
</gene>
<sequence length="166" mass="18088">MGLKTWVLRGGKKLVEEGAKINSLLGSTSCYSFFHLSGFQGGDSHLEISLSSSDLETIARFGCPSVEKNTAFAAKRLRSFFSIQEKIVCQACKLKSSCTVVNHTVGKRKISYLSLVDIMRVLTLYGLELVSAQLVIPKEIKDSANKLLGEVVNPSQISHENPNPGV</sequence>
<dbReference type="STRING" id="56857.A0A200R083"/>
<name>A0A200R083_MACCD</name>
<dbReference type="InParanoid" id="A0A200R083"/>
<dbReference type="EMBL" id="MVGT01000632">
    <property type="protein sequence ID" value="OVA16137.1"/>
    <property type="molecule type" value="Genomic_DNA"/>
</dbReference>
<organism evidence="1 2">
    <name type="scientific">Macleaya cordata</name>
    <name type="common">Five-seeded plume-poppy</name>
    <name type="synonym">Bocconia cordata</name>
    <dbReference type="NCBI Taxonomy" id="56857"/>
    <lineage>
        <taxon>Eukaryota</taxon>
        <taxon>Viridiplantae</taxon>
        <taxon>Streptophyta</taxon>
        <taxon>Embryophyta</taxon>
        <taxon>Tracheophyta</taxon>
        <taxon>Spermatophyta</taxon>
        <taxon>Magnoliopsida</taxon>
        <taxon>Ranunculales</taxon>
        <taxon>Papaveraceae</taxon>
        <taxon>Papaveroideae</taxon>
        <taxon>Macleaya</taxon>
    </lineage>
</organism>
<proteinExistence type="predicted"/>
<reference evidence="1 2" key="1">
    <citation type="journal article" date="2017" name="Mol. Plant">
        <title>The Genome of Medicinal Plant Macleaya cordata Provides New Insights into Benzylisoquinoline Alkaloids Metabolism.</title>
        <authorList>
            <person name="Liu X."/>
            <person name="Liu Y."/>
            <person name="Huang P."/>
            <person name="Ma Y."/>
            <person name="Qing Z."/>
            <person name="Tang Q."/>
            <person name="Cao H."/>
            <person name="Cheng P."/>
            <person name="Zheng Y."/>
            <person name="Yuan Z."/>
            <person name="Zhou Y."/>
            <person name="Liu J."/>
            <person name="Tang Z."/>
            <person name="Zhuo Y."/>
            <person name="Zhang Y."/>
            <person name="Yu L."/>
            <person name="Huang J."/>
            <person name="Yang P."/>
            <person name="Peng Q."/>
            <person name="Zhang J."/>
            <person name="Jiang W."/>
            <person name="Zhang Z."/>
            <person name="Lin K."/>
            <person name="Ro D.K."/>
            <person name="Chen X."/>
            <person name="Xiong X."/>
            <person name="Shang Y."/>
            <person name="Huang S."/>
            <person name="Zeng J."/>
        </authorList>
    </citation>
    <scope>NUCLEOTIDE SEQUENCE [LARGE SCALE GENOMIC DNA]</scope>
    <source>
        <strain evidence="2">cv. BLH2017</strain>
        <tissue evidence="1">Root</tissue>
    </source>
</reference>